<dbReference type="InterPro" id="IPR025893">
    <property type="entry name" value="Tocopherol_cyclase"/>
</dbReference>
<accession>A0A1W2CKV6</accession>
<dbReference type="STRING" id="1122930.SAMN02745168_0084"/>
<dbReference type="PANTHER" id="PTHR35309:SF4">
    <property type="entry name" value="TOCOPHEROL CYCLASE"/>
    <property type="match status" value="1"/>
</dbReference>
<dbReference type="EMBL" id="FWXW01000010">
    <property type="protein sequence ID" value="SMC85830.1"/>
    <property type="molecule type" value="Genomic_DNA"/>
</dbReference>
<protein>
    <submittedName>
        <fullName evidence="1">Tocopherol cyclase</fullName>
    </submittedName>
</protein>
<name>A0A1W2CKV6_9FIRM</name>
<dbReference type="AlphaFoldDB" id="A0A1W2CKV6"/>
<dbReference type="OrthoDB" id="9772627at2"/>
<gene>
    <name evidence="1" type="ORF">SAMN02745168_0084</name>
</gene>
<sequence length="297" mass="33175">MKQYHGADHSRSFFEGWYFKHQAGPLAVAFIPGISLDASGKQNAFLQIITNEGAHQASFDPSAFRAEERALRIRVGNCLFTEEGIVLDVKSDGLECRGAVRYGRFTPLRTDIMGPFRRLPGMECRHGILSLYHKIWGRIVLNGKTYSFENGVGYIEKDWGSSFPQKYCWVQCNDFPSGDLFISASAAKIPFLGPSFLGCIAAVHFRGTEYRLATYTGAKVEAMAPDRLIICRGDCRLEAEVLSGSGFDLRAPLRGTMSRTIRESPACRVRFRFFQDGRLLFDRESSGAGFEYADASQ</sequence>
<reference evidence="1 2" key="1">
    <citation type="submission" date="2017-04" db="EMBL/GenBank/DDBJ databases">
        <authorList>
            <person name="Afonso C.L."/>
            <person name="Miller P.J."/>
            <person name="Scott M.A."/>
            <person name="Spackman E."/>
            <person name="Goraichik I."/>
            <person name="Dimitrov K.M."/>
            <person name="Suarez D.L."/>
            <person name="Swayne D.E."/>
        </authorList>
    </citation>
    <scope>NUCLEOTIDE SEQUENCE [LARGE SCALE GENOMIC DNA]</scope>
    <source>
        <strain evidence="1 2">DSM 12816</strain>
    </source>
</reference>
<dbReference type="RefSeq" id="WP_084235506.1">
    <property type="nucleotide sequence ID" value="NZ_FWXW01000010.1"/>
</dbReference>
<keyword evidence="2" id="KW-1185">Reference proteome</keyword>
<dbReference type="GO" id="GO:0009976">
    <property type="term" value="F:tocopherol cyclase activity"/>
    <property type="evidence" value="ECO:0007669"/>
    <property type="project" value="InterPro"/>
</dbReference>
<evidence type="ECO:0000313" key="1">
    <source>
        <dbReference type="EMBL" id="SMC85830.1"/>
    </source>
</evidence>
<proteinExistence type="predicted"/>
<dbReference type="Pfam" id="PF14249">
    <property type="entry name" value="Tocopherol_cycl"/>
    <property type="match status" value="1"/>
</dbReference>
<evidence type="ECO:0000313" key="2">
    <source>
        <dbReference type="Proteomes" id="UP000192790"/>
    </source>
</evidence>
<dbReference type="Proteomes" id="UP000192790">
    <property type="component" value="Unassembled WGS sequence"/>
</dbReference>
<dbReference type="PANTHER" id="PTHR35309">
    <property type="match status" value="1"/>
</dbReference>
<organism evidence="1 2">
    <name type="scientific">Papillibacter cinnamivorans DSM 12816</name>
    <dbReference type="NCBI Taxonomy" id="1122930"/>
    <lineage>
        <taxon>Bacteria</taxon>
        <taxon>Bacillati</taxon>
        <taxon>Bacillota</taxon>
        <taxon>Clostridia</taxon>
        <taxon>Eubacteriales</taxon>
        <taxon>Oscillospiraceae</taxon>
        <taxon>Papillibacter</taxon>
    </lineage>
</organism>
<dbReference type="SUPFAM" id="SSF159245">
    <property type="entry name" value="AttH-like"/>
    <property type="match status" value="1"/>
</dbReference>